<organism evidence="2 3">
    <name type="scientific">Arcticibacterium luteifluviistationis</name>
    <dbReference type="NCBI Taxonomy" id="1784714"/>
    <lineage>
        <taxon>Bacteria</taxon>
        <taxon>Pseudomonadati</taxon>
        <taxon>Bacteroidota</taxon>
        <taxon>Cytophagia</taxon>
        <taxon>Cytophagales</taxon>
        <taxon>Leadbetterellaceae</taxon>
        <taxon>Arcticibacterium</taxon>
    </lineage>
</organism>
<accession>A0A2Z4GC47</accession>
<sequence>MSAFLPIADSPIFKVFIFGFYLFLCFNIISKNKALSSKQEWLLLTCAIVWVLIYKWYPLLLNAPLNGDESLIYSNALTLLEIDPVPYRSVEFSTLGPLQVISFIIPQFLGQEVSFNGFRWVWVVYLIISQVFIYLSLKNFFKEKPYFVYFLYPFILASTTLVYDFNYFNNEATCLVFLSAGLYFFSKNFEALKHKDSYDFWAVFLLSLSVYGKPHAALIGIALSVLVFIQKYRSQGVFTAKYILGFTFSGLISTALIFSYFAYFGIFEDFWFFYITTNLSYGTSESFYNKFIRVFLTRSVSEHYINYYVKHFYFVLFAVNLILPVLIRKLDFRHIVGLVLSLVSIYSICLPGNIYGHYFTLLFLTFGYSIGNLDALVRQLLPEKFKTTFSFSVLAVCVFLFYCSLKNQALYYTSKMDELFDKKVNTLVKAPLSKYLLNYATKKNLENPRMVIFDWRNEIHVETGFLQATHYNVPERLFGNQAAKPKVVERVRELYLNDIKKSKPAFFLLATSTKYSYWDMTMTALEQVPDLHKYVMEHYTSIKKIDDCDVFVRNDLNDASVL</sequence>
<dbReference type="EMBL" id="CP029480">
    <property type="protein sequence ID" value="AWV98650.1"/>
    <property type="molecule type" value="Genomic_DNA"/>
</dbReference>
<reference evidence="2 3" key="1">
    <citation type="submission" date="2018-05" db="EMBL/GenBank/DDBJ databases">
        <title>Complete genome sequence of Arcticibacterium luteifluviistationis SM1504T, a cytophagaceae bacterium isolated from Arctic surface seawater.</title>
        <authorList>
            <person name="Li Y."/>
            <person name="Qin Q.-L."/>
        </authorList>
    </citation>
    <scope>NUCLEOTIDE SEQUENCE [LARGE SCALE GENOMIC DNA]</scope>
    <source>
        <strain evidence="2 3">SM1504</strain>
    </source>
</reference>
<feature type="transmembrane region" description="Helical" evidence="1">
    <location>
        <begin position="41"/>
        <end position="57"/>
    </location>
</feature>
<feature type="transmembrane region" description="Helical" evidence="1">
    <location>
        <begin position="339"/>
        <end position="368"/>
    </location>
</feature>
<evidence type="ECO:0008006" key="4">
    <source>
        <dbReference type="Google" id="ProtNLM"/>
    </source>
</evidence>
<feature type="transmembrane region" description="Helical" evidence="1">
    <location>
        <begin position="200"/>
        <end position="229"/>
    </location>
</feature>
<evidence type="ECO:0000256" key="1">
    <source>
        <dbReference type="SAM" id="Phobius"/>
    </source>
</evidence>
<evidence type="ECO:0000313" key="3">
    <source>
        <dbReference type="Proteomes" id="UP000249873"/>
    </source>
</evidence>
<proteinExistence type="predicted"/>
<feature type="transmembrane region" description="Helical" evidence="1">
    <location>
        <begin position="388"/>
        <end position="405"/>
    </location>
</feature>
<keyword evidence="3" id="KW-1185">Reference proteome</keyword>
<feature type="transmembrane region" description="Helical" evidence="1">
    <location>
        <begin position="12"/>
        <end position="29"/>
    </location>
</feature>
<keyword evidence="1" id="KW-1133">Transmembrane helix</keyword>
<dbReference type="KEGG" id="als:DJ013_10905"/>
<feature type="transmembrane region" description="Helical" evidence="1">
    <location>
        <begin position="120"/>
        <end position="137"/>
    </location>
</feature>
<dbReference type="AlphaFoldDB" id="A0A2Z4GC47"/>
<gene>
    <name evidence="2" type="ORF">DJ013_10905</name>
</gene>
<name>A0A2Z4GC47_9BACT</name>
<feature type="transmembrane region" description="Helical" evidence="1">
    <location>
        <begin position="146"/>
        <end position="163"/>
    </location>
</feature>
<feature type="transmembrane region" description="Helical" evidence="1">
    <location>
        <begin position="307"/>
        <end position="327"/>
    </location>
</feature>
<keyword evidence="1" id="KW-0472">Membrane</keyword>
<protein>
    <recommendedName>
        <fullName evidence="4">Glycosyltransferase RgtA/B/C/D-like domain-containing protein</fullName>
    </recommendedName>
</protein>
<feature type="transmembrane region" description="Helical" evidence="1">
    <location>
        <begin position="241"/>
        <end position="263"/>
    </location>
</feature>
<dbReference type="OrthoDB" id="9255519at2"/>
<keyword evidence="1" id="KW-0812">Transmembrane</keyword>
<evidence type="ECO:0000313" key="2">
    <source>
        <dbReference type="EMBL" id="AWV98650.1"/>
    </source>
</evidence>
<dbReference type="Proteomes" id="UP000249873">
    <property type="component" value="Chromosome"/>
</dbReference>